<evidence type="ECO:0000256" key="4">
    <source>
        <dbReference type="ARBA" id="ARBA00022989"/>
    </source>
</evidence>
<gene>
    <name evidence="8" type="ORF">XYCOK13_13610</name>
</gene>
<evidence type="ECO:0000256" key="3">
    <source>
        <dbReference type="ARBA" id="ARBA00022692"/>
    </source>
</evidence>
<reference evidence="8" key="1">
    <citation type="submission" date="2021-04" db="EMBL/GenBank/DDBJ databases">
        <title>Draft genome sequence of Xylanibacillus composti strain K13.</title>
        <authorList>
            <person name="Uke A."/>
            <person name="Chhe C."/>
            <person name="Baramee S."/>
            <person name="Kosugi A."/>
        </authorList>
    </citation>
    <scope>NUCLEOTIDE SEQUENCE</scope>
    <source>
        <strain evidence="8">K13</strain>
    </source>
</reference>
<dbReference type="InterPro" id="IPR001851">
    <property type="entry name" value="ABC_transp_permease"/>
</dbReference>
<accession>A0A8J4H0A3</accession>
<dbReference type="NCBIfam" id="TIGR03408">
    <property type="entry name" value="urea_trans_UrtC"/>
    <property type="match status" value="1"/>
</dbReference>
<feature type="transmembrane region" description="Helical" evidence="7">
    <location>
        <begin position="278"/>
        <end position="303"/>
    </location>
</feature>
<dbReference type="InterPro" id="IPR043428">
    <property type="entry name" value="LivM-like"/>
</dbReference>
<name>A0A8J4H0A3_9BACL</name>
<keyword evidence="4 7" id="KW-1133">Transmembrane helix</keyword>
<feature type="transmembrane region" description="Helical" evidence="7">
    <location>
        <begin position="142"/>
        <end position="161"/>
    </location>
</feature>
<feature type="transmembrane region" description="Helical" evidence="7">
    <location>
        <begin position="112"/>
        <end position="135"/>
    </location>
</feature>
<dbReference type="RefSeq" id="WP_213411107.1">
    <property type="nucleotide sequence ID" value="NZ_BOVK01000015.1"/>
</dbReference>
<dbReference type="EMBL" id="BOVK01000015">
    <property type="protein sequence ID" value="GIQ68537.1"/>
    <property type="molecule type" value="Genomic_DNA"/>
</dbReference>
<dbReference type="InterPro" id="IPR017778">
    <property type="entry name" value="ABC_transptr_urea_perm_UrtC"/>
</dbReference>
<evidence type="ECO:0000256" key="1">
    <source>
        <dbReference type="ARBA" id="ARBA00004651"/>
    </source>
</evidence>
<evidence type="ECO:0000256" key="5">
    <source>
        <dbReference type="ARBA" id="ARBA00023136"/>
    </source>
</evidence>
<dbReference type="AlphaFoldDB" id="A0A8J4H0A3"/>
<evidence type="ECO:0000256" key="2">
    <source>
        <dbReference type="ARBA" id="ARBA00022475"/>
    </source>
</evidence>
<feature type="transmembrane region" description="Helical" evidence="7">
    <location>
        <begin position="242"/>
        <end position="266"/>
    </location>
</feature>
<organism evidence="8 9">
    <name type="scientific">Xylanibacillus composti</name>
    <dbReference type="NCBI Taxonomy" id="1572762"/>
    <lineage>
        <taxon>Bacteria</taxon>
        <taxon>Bacillati</taxon>
        <taxon>Bacillota</taxon>
        <taxon>Bacilli</taxon>
        <taxon>Bacillales</taxon>
        <taxon>Paenibacillaceae</taxon>
        <taxon>Xylanibacillus</taxon>
    </lineage>
</organism>
<feature type="transmembrane region" description="Helical" evidence="7">
    <location>
        <begin position="190"/>
        <end position="211"/>
    </location>
</feature>
<keyword evidence="3 7" id="KW-0812">Transmembrane</keyword>
<proteinExistence type="predicted"/>
<feature type="region of interest" description="Disordered" evidence="6">
    <location>
        <begin position="356"/>
        <end position="378"/>
    </location>
</feature>
<protein>
    <submittedName>
        <fullName evidence="8">ABC transporter permease</fullName>
    </submittedName>
</protein>
<feature type="transmembrane region" description="Helical" evidence="7">
    <location>
        <begin position="315"/>
        <end position="337"/>
    </location>
</feature>
<sequence length="378" mass="40795">MRTATARFLQSKSTVGYLLLAAALLSAPLFVSDFRLNLLAKFLSFAILAIGLDLIWGYTGILSLGQGVFFGLGAYCMAMHLKLGSTDGKLPDFMSWSGLSELPWFWQPFHSFPLAVLLGLLLPAALAVILGYVTFRSRIRGVYFSILTQALVLITVTLFVGQQAYTGGTNGVTGFRHIFGYSLSDPDVQLVLYLITAVVLIIVFLFAKWLVGTRFARALQAIRDGENRLRFIGYNPDTYKMVVFALSAALAGLAGMLFVLHVGIISPSMMGIVPSIEMVLWVAIGGRGTLIGAVLGAILINAAKTGFSEAYPDGWLYFMGALFVIVVVFLPGGMMSLKDKAAALLRLRTGRKAKVDTAKGGGHIGTSGMDSILRKTNR</sequence>
<dbReference type="PANTHER" id="PTHR30482:SF4">
    <property type="entry name" value="SLR1201 PROTEIN"/>
    <property type="match status" value="1"/>
</dbReference>
<comment type="caution">
    <text evidence="8">The sequence shown here is derived from an EMBL/GenBank/DDBJ whole genome shotgun (WGS) entry which is preliminary data.</text>
</comment>
<dbReference type="GO" id="GO:0015658">
    <property type="term" value="F:branched-chain amino acid transmembrane transporter activity"/>
    <property type="evidence" value="ECO:0007669"/>
    <property type="project" value="InterPro"/>
</dbReference>
<dbReference type="PANTHER" id="PTHR30482">
    <property type="entry name" value="HIGH-AFFINITY BRANCHED-CHAIN AMINO ACID TRANSPORT SYSTEM PERMEASE"/>
    <property type="match status" value="1"/>
</dbReference>
<evidence type="ECO:0000256" key="7">
    <source>
        <dbReference type="SAM" id="Phobius"/>
    </source>
</evidence>
<keyword evidence="9" id="KW-1185">Reference proteome</keyword>
<comment type="subcellular location">
    <subcellularLocation>
        <location evidence="1">Cell membrane</location>
        <topology evidence="1">Multi-pass membrane protein</topology>
    </subcellularLocation>
</comment>
<evidence type="ECO:0000313" key="9">
    <source>
        <dbReference type="Proteomes" id="UP000677918"/>
    </source>
</evidence>
<evidence type="ECO:0000313" key="8">
    <source>
        <dbReference type="EMBL" id="GIQ68537.1"/>
    </source>
</evidence>
<dbReference type="CDD" id="cd06581">
    <property type="entry name" value="TM_PBP1_LivM_like"/>
    <property type="match status" value="1"/>
</dbReference>
<dbReference type="Proteomes" id="UP000677918">
    <property type="component" value="Unassembled WGS sequence"/>
</dbReference>
<evidence type="ECO:0000256" key="6">
    <source>
        <dbReference type="SAM" id="MobiDB-lite"/>
    </source>
</evidence>
<keyword evidence="5 7" id="KW-0472">Membrane</keyword>
<dbReference type="GO" id="GO:0005886">
    <property type="term" value="C:plasma membrane"/>
    <property type="evidence" value="ECO:0007669"/>
    <property type="project" value="UniProtKB-SubCell"/>
</dbReference>
<dbReference type="Pfam" id="PF02653">
    <property type="entry name" value="BPD_transp_2"/>
    <property type="match status" value="1"/>
</dbReference>
<keyword evidence="2" id="KW-1003">Cell membrane</keyword>